<accession>A0A521F9B5</accession>
<evidence type="ECO:0000313" key="1">
    <source>
        <dbReference type="EMBL" id="SMO92211.1"/>
    </source>
</evidence>
<evidence type="ECO:0000313" key="2">
    <source>
        <dbReference type="Proteomes" id="UP000315636"/>
    </source>
</evidence>
<protein>
    <recommendedName>
        <fullName evidence="3">PD-(D/E)XK nuclease superfamily protein</fullName>
    </recommendedName>
</protein>
<dbReference type="AlphaFoldDB" id="A0A521F9B5"/>
<sequence>MTNPLRQRARKQYSEPFREAFGDQVEREFIEQLDAYYSDPRSSLYIHQLEESFYKQRLDHVGWKPYPKDGLVTFGASGTDKCDLEVYYRNQKIKPEKRHDFPFRGRQRRQGTAIIEMVQLDLIHMPVRLGDRAKFRLKKTKSGEYAIEDAAQHRAVYEVEMEDGYKCRFAITAKPDGILEYEGRDLLFEYKTKATGLRTMNGKLDFKGPDAGHMRQVTAESLVFRINEGILLYESTQKPSWFSDEERKSVTKGQKTWREGAPLADVRAFYFSISAEEQHALLHHLAKQARNVYENTKPTVTPEMTNKCAFCDFFYSHCQADQPTKVIENLRQVERQMAKSHMAGKFEHRNLVEYLSAVPEEAGK</sequence>
<dbReference type="InterPro" id="IPR011604">
    <property type="entry name" value="PDDEXK-like_dom_sf"/>
</dbReference>
<dbReference type="EMBL" id="FXTI01000014">
    <property type="protein sequence ID" value="SMO92211.1"/>
    <property type="molecule type" value="Genomic_DNA"/>
</dbReference>
<dbReference type="Gene3D" id="3.90.320.10">
    <property type="match status" value="1"/>
</dbReference>
<gene>
    <name evidence="1" type="ORF">SAMN06264849_11439</name>
</gene>
<dbReference type="Proteomes" id="UP000315636">
    <property type="component" value="Unassembled WGS sequence"/>
</dbReference>
<keyword evidence="2" id="KW-1185">Reference proteome</keyword>
<proteinExistence type="predicted"/>
<evidence type="ECO:0008006" key="3">
    <source>
        <dbReference type="Google" id="ProtNLM"/>
    </source>
</evidence>
<reference evidence="1 2" key="1">
    <citation type="submission" date="2017-05" db="EMBL/GenBank/DDBJ databases">
        <authorList>
            <person name="Varghese N."/>
            <person name="Submissions S."/>
        </authorList>
    </citation>
    <scope>NUCLEOTIDE SEQUENCE [LARGE SCALE GENOMIC DNA]</scope>
    <source>
        <strain evidence="1 2">DSM 45474</strain>
    </source>
</reference>
<organism evidence="1 2">
    <name type="scientific">Melghirimyces algeriensis</name>
    <dbReference type="NCBI Taxonomy" id="910412"/>
    <lineage>
        <taxon>Bacteria</taxon>
        <taxon>Bacillati</taxon>
        <taxon>Bacillota</taxon>
        <taxon>Bacilli</taxon>
        <taxon>Bacillales</taxon>
        <taxon>Thermoactinomycetaceae</taxon>
        <taxon>Melghirimyces</taxon>
    </lineage>
</organism>
<dbReference type="RefSeq" id="WP_246064984.1">
    <property type="nucleotide sequence ID" value="NZ_FXTI01000014.1"/>
</dbReference>
<name>A0A521F9B5_9BACL</name>